<dbReference type="HOGENOM" id="CLU_022703_0_0_5"/>
<dbReference type="eggNOG" id="COG3882">
    <property type="taxonomic scope" value="Bacteria"/>
</dbReference>
<dbReference type="SUPFAM" id="SSF56784">
    <property type="entry name" value="HAD-like"/>
    <property type="match status" value="1"/>
</dbReference>
<accession>A7ICY7</accession>
<dbReference type="NCBIfam" id="TIGR01686">
    <property type="entry name" value="FkbH"/>
    <property type="match status" value="1"/>
</dbReference>
<dbReference type="AlphaFoldDB" id="A7ICY7"/>
<keyword evidence="2" id="KW-1185">Reference proteome</keyword>
<dbReference type="KEGG" id="xau:Xaut_0627"/>
<dbReference type="InterPro" id="IPR023214">
    <property type="entry name" value="HAD_sf"/>
</dbReference>
<dbReference type="Proteomes" id="UP000002417">
    <property type="component" value="Chromosome"/>
</dbReference>
<organism evidence="1 2">
    <name type="scientific">Xanthobacter autotrophicus (strain ATCC BAA-1158 / Py2)</name>
    <dbReference type="NCBI Taxonomy" id="78245"/>
    <lineage>
        <taxon>Bacteria</taxon>
        <taxon>Pseudomonadati</taxon>
        <taxon>Pseudomonadota</taxon>
        <taxon>Alphaproteobacteria</taxon>
        <taxon>Hyphomicrobiales</taxon>
        <taxon>Xanthobacteraceae</taxon>
        <taxon>Xanthobacter</taxon>
    </lineage>
</organism>
<dbReference type="InterPro" id="IPR010037">
    <property type="entry name" value="FkbH_domain"/>
</dbReference>
<gene>
    <name evidence="1" type="ordered locus">Xaut_0627</name>
</gene>
<sequence length="631" mass="71369">MSNSFEPTASIKLVIWDLDETFWEGTLSEGQVRLIDNNINIVKTLTDRGIVSSISSKNDFDNVRELLTHEGLWDYFVFPQISWDPKGGSVASIIEQANLRPDNVLFIDDNSLNIEEIRFRFPTIMAGYPQDVLPHLLDVEATKGKDDRSHSRLKQYKQLENKVTDQKQTALSNDEFLRQCDIKLRFEYDVESHLPLVIELINRSNQLNYTKIRLETDEAVANFKEQLKRHDVFAAGIFAKDRYGDHGLIGFYMQMRNERINKLTHYVWSCRMMNSGLEQYVYERLGKPEIKIAQPVSNPIVTFPKVDWITEVTQDDQVEATGQAPQLLLIGSCDLTAVASYCSPNRIEFVNGVKNEVMTRYDDFGFILGDAAKVTRSRQIDKIPAWTTSDFTNFADALPSSKILVVSLSAAMKGSYLVTKDGVVVRIHPEGLGNFIDTNPWAEFLKGVSYYDINDGIRTLLLNNSLHLLNNKATSAKYKFLLGANTRDVGGVLSDENRDLMQHYNKLCKAFCASVSGWHFVSIDDVVSREKLLDDRHYTRTGYMDIATYINERVRETASDDALSPTTGTEYANLSLSVEDVVRAGRPLSALSLFGSKRGGVAHIKRAIKLTPVFKVVRKFVVRESQPQIAG</sequence>
<dbReference type="EMBL" id="CP000781">
    <property type="protein sequence ID" value="ABS65880.1"/>
    <property type="molecule type" value="Genomic_DNA"/>
</dbReference>
<dbReference type="InterPro" id="IPR010033">
    <property type="entry name" value="HAD_SF_ppase_IIIC"/>
</dbReference>
<evidence type="ECO:0000313" key="1">
    <source>
        <dbReference type="EMBL" id="ABS65880.1"/>
    </source>
</evidence>
<name>A7ICY7_XANP2</name>
<dbReference type="InterPro" id="IPR036412">
    <property type="entry name" value="HAD-like_sf"/>
</dbReference>
<dbReference type="STRING" id="78245.Xaut_0627"/>
<evidence type="ECO:0000313" key="2">
    <source>
        <dbReference type="Proteomes" id="UP000002417"/>
    </source>
</evidence>
<reference evidence="1 2" key="1">
    <citation type="submission" date="2007-07" db="EMBL/GenBank/DDBJ databases">
        <title>Complete sequence of chromosome of Xanthobacter autotrophicus Py2.</title>
        <authorList>
            <consortium name="US DOE Joint Genome Institute"/>
            <person name="Copeland A."/>
            <person name="Lucas S."/>
            <person name="Lapidus A."/>
            <person name="Barry K."/>
            <person name="Glavina del Rio T."/>
            <person name="Hammon N."/>
            <person name="Israni S."/>
            <person name="Dalin E."/>
            <person name="Tice H."/>
            <person name="Pitluck S."/>
            <person name="Sims D."/>
            <person name="Brettin T."/>
            <person name="Bruce D."/>
            <person name="Detter J.C."/>
            <person name="Han C."/>
            <person name="Tapia R."/>
            <person name="Brainard J."/>
            <person name="Schmutz J."/>
            <person name="Larimer F."/>
            <person name="Land M."/>
            <person name="Hauser L."/>
            <person name="Kyrpides N."/>
            <person name="Kim E."/>
            <person name="Ensigns S.A."/>
            <person name="Richardson P."/>
        </authorList>
    </citation>
    <scope>NUCLEOTIDE SEQUENCE [LARGE SCALE GENOMIC DNA]</scope>
    <source>
        <strain evidence="2">ATCC BAA-1158 / Py2</strain>
    </source>
</reference>
<protein>
    <submittedName>
        <fullName evidence="1">FkbH like protein</fullName>
    </submittedName>
</protein>
<dbReference type="NCBIfam" id="TIGR01681">
    <property type="entry name" value="HAD-SF-IIIC"/>
    <property type="match status" value="1"/>
</dbReference>
<dbReference type="Gene3D" id="3.40.50.1000">
    <property type="entry name" value="HAD superfamily/HAD-like"/>
    <property type="match status" value="1"/>
</dbReference>
<proteinExistence type="predicted"/>